<dbReference type="AlphaFoldDB" id="C0ND03"/>
<dbReference type="GeneID" id="69034016"/>
<feature type="region of interest" description="Disordered" evidence="1">
    <location>
        <begin position="1"/>
        <end position="27"/>
    </location>
</feature>
<evidence type="ECO:0000313" key="3">
    <source>
        <dbReference type="Proteomes" id="UP000001631"/>
    </source>
</evidence>
<gene>
    <name evidence="2" type="ORF">HCBG_00999</name>
</gene>
<dbReference type="Proteomes" id="UP000001631">
    <property type="component" value="Unassembled WGS sequence"/>
</dbReference>
<keyword evidence="3" id="KW-1185">Reference proteome</keyword>
<dbReference type="STRING" id="447093.C0ND03"/>
<name>C0ND03_AJECG</name>
<evidence type="ECO:0000313" key="2">
    <source>
        <dbReference type="EMBL" id="EEH11544.1"/>
    </source>
</evidence>
<dbReference type="EMBL" id="GG663363">
    <property type="protein sequence ID" value="EEH11544.1"/>
    <property type="molecule type" value="Genomic_DNA"/>
</dbReference>
<accession>C0ND03</accession>
<evidence type="ECO:0000256" key="1">
    <source>
        <dbReference type="SAM" id="MobiDB-lite"/>
    </source>
</evidence>
<protein>
    <submittedName>
        <fullName evidence="2">Uncharacterized protein</fullName>
    </submittedName>
</protein>
<reference evidence="2" key="1">
    <citation type="submission" date="2009-02" db="EMBL/GenBank/DDBJ databases">
        <title>The Genome Sequence of Ajellomyces capsulatus strain G186AR.</title>
        <authorList>
            <consortium name="The Broad Institute Genome Sequencing Platform"/>
            <person name="Champion M."/>
            <person name="Cuomo C."/>
            <person name="Ma L.-J."/>
            <person name="Henn M.R."/>
            <person name="Sil A."/>
            <person name="Goldman B."/>
            <person name="Young S.K."/>
            <person name="Kodira C.D."/>
            <person name="Zeng Q."/>
            <person name="Koehrsen M."/>
            <person name="Alvarado L."/>
            <person name="Berlin A."/>
            <person name="Borenstein D."/>
            <person name="Chen Z."/>
            <person name="Engels R."/>
            <person name="Freedman E."/>
            <person name="Gellesch M."/>
            <person name="Goldberg J."/>
            <person name="Griggs A."/>
            <person name="Gujja S."/>
            <person name="Heiman D."/>
            <person name="Hepburn T."/>
            <person name="Howarth C."/>
            <person name="Jen D."/>
            <person name="Larson L."/>
            <person name="Lewis B."/>
            <person name="Mehta T."/>
            <person name="Park D."/>
            <person name="Pearson M."/>
            <person name="Roberts A."/>
            <person name="Saif S."/>
            <person name="Shea T."/>
            <person name="Shenoy N."/>
            <person name="Sisk P."/>
            <person name="Stolte C."/>
            <person name="Sykes S."/>
            <person name="Walk T."/>
            <person name="White J."/>
            <person name="Yandava C."/>
            <person name="Klein B."/>
            <person name="McEwen J.G."/>
            <person name="Puccia R."/>
            <person name="Goldman G.H."/>
            <person name="Felipe M.S."/>
            <person name="Nino-Vega G."/>
            <person name="San-Blas G."/>
            <person name="Taylor J."/>
            <person name="Mendoza L."/>
            <person name="Galagan J."/>
            <person name="Nusbaum C."/>
            <person name="Birren B."/>
        </authorList>
    </citation>
    <scope>NUCLEOTIDE SEQUENCE</scope>
    <source>
        <strain evidence="2">G186AR</strain>
    </source>
</reference>
<dbReference type="HOGENOM" id="CLU_2014601_0_0_1"/>
<feature type="compositionally biased region" description="Polar residues" evidence="1">
    <location>
        <begin position="1"/>
        <end position="10"/>
    </location>
</feature>
<organism evidence="2 3">
    <name type="scientific">Ajellomyces capsulatus (strain G186AR / H82 / ATCC MYA-2454 / RMSCC 2432)</name>
    <name type="common">Darling's disease fungus</name>
    <name type="synonym">Histoplasma capsulatum</name>
    <dbReference type="NCBI Taxonomy" id="447093"/>
    <lineage>
        <taxon>Eukaryota</taxon>
        <taxon>Fungi</taxon>
        <taxon>Dikarya</taxon>
        <taxon>Ascomycota</taxon>
        <taxon>Pezizomycotina</taxon>
        <taxon>Eurotiomycetes</taxon>
        <taxon>Eurotiomycetidae</taxon>
        <taxon>Onygenales</taxon>
        <taxon>Ajellomycetaceae</taxon>
        <taxon>Histoplasma</taxon>
    </lineage>
</organism>
<sequence length="123" mass="14523">MFQSPDNPTPKTLEKPVLPDNYDSLGPDELHRRRVLFYLYMLFDSGLNERHLSGMRDPHVLLTQHLGGANHILVEKSDMVVQQIYAFKIDHKRKSDRMRFTISSRPRGFLLSYRNQIVLRRFP</sequence>
<dbReference type="InParanoid" id="C0ND03"/>
<proteinExistence type="predicted"/>
<dbReference type="RefSeq" id="XP_045292024.1">
    <property type="nucleotide sequence ID" value="XM_045428049.1"/>
</dbReference>